<dbReference type="EMBL" id="CDMY01000624">
    <property type="protein sequence ID" value="CEM26906.1"/>
    <property type="molecule type" value="Genomic_DNA"/>
</dbReference>
<feature type="region of interest" description="Disordered" evidence="1">
    <location>
        <begin position="48"/>
        <end position="79"/>
    </location>
</feature>
<sequence>MAGLNKRSDVVLIDFVGMPDKTPLGDVGLTEDKPIVIKATMPLPPVAGYPVEPWVEESMRDTEGRSGTGRREVHELSRL</sequence>
<accession>A0A0G4GCC4</accession>
<dbReference type="VEuPathDB" id="CryptoDB:Vbra_22137"/>
<evidence type="ECO:0000256" key="1">
    <source>
        <dbReference type="SAM" id="MobiDB-lite"/>
    </source>
</evidence>
<protein>
    <submittedName>
        <fullName evidence="2">Uncharacterized protein</fullName>
    </submittedName>
</protein>
<dbReference type="InParanoid" id="A0A0G4GCC4"/>
<evidence type="ECO:0000313" key="2">
    <source>
        <dbReference type="EMBL" id="CEM26906.1"/>
    </source>
</evidence>
<dbReference type="AlphaFoldDB" id="A0A0G4GCC4"/>
<dbReference type="Proteomes" id="UP000041254">
    <property type="component" value="Unassembled WGS sequence"/>
</dbReference>
<gene>
    <name evidence="2" type="ORF">Vbra_22137</name>
</gene>
<reference evidence="2 3" key="1">
    <citation type="submission" date="2014-11" db="EMBL/GenBank/DDBJ databases">
        <authorList>
            <person name="Zhu J."/>
            <person name="Qi W."/>
            <person name="Song R."/>
        </authorList>
    </citation>
    <scope>NUCLEOTIDE SEQUENCE [LARGE SCALE GENOMIC DNA]</scope>
</reference>
<proteinExistence type="predicted"/>
<name>A0A0G4GCC4_VITBC</name>
<keyword evidence="3" id="KW-1185">Reference proteome</keyword>
<evidence type="ECO:0000313" key="3">
    <source>
        <dbReference type="Proteomes" id="UP000041254"/>
    </source>
</evidence>
<feature type="compositionally biased region" description="Basic and acidic residues" evidence="1">
    <location>
        <begin position="57"/>
        <end position="79"/>
    </location>
</feature>
<organism evidence="2 3">
    <name type="scientific">Vitrella brassicaformis (strain CCMP3155)</name>
    <dbReference type="NCBI Taxonomy" id="1169540"/>
    <lineage>
        <taxon>Eukaryota</taxon>
        <taxon>Sar</taxon>
        <taxon>Alveolata</taxon>
        <taxon>Colpodellida</taxon>
        <taxon>Vitrellaceae</taxon>
        <taxon>Vitrella</taxon>
    </lineage>
</organism>